<feature type="transmembrane region" description="Helical" evidence="2">
    <location>
        <begin position="185"/>
        <end position="203"/>
    </location>
</feature>
<evidence type="ECO:0000313" key="3">
    <source>
        <dbReference type="EMBL" id="TKW36220.1"/>
    </source>
</evidence>
<organism evidence="3 4">
    <name type="scientific">Setaria viridis</name>
    <name type="common">Green bristlegrass</name>
    <name type="synonym">Setaria italica subsp. viridis</name>
    <dbReference type="NCBI Taxonomy" id="4556"/>
    <lineage>
        <taxon>Eukaryota</taxon>
        <taxon>Viridiplantae</taxon>
        <taxon>Streptophyta</taxon>
        <taxon>Embryophyta</taxon>
        <taxon>Tracheophyta</taxon>
        <taxon>Spermatophyta</taxon>
        <taxon>Magnoliopsida</taxon>
        <taxon>Liliopsida</taxon>
        <taxon>Poales</taxon>
        <taxon>Poaceae</taxon>
        <taxon>PACMAD clade</taxon>
        <taxon>Panicoideae</taxon>
        <taxon>Panicodae</taxon>
        <taxon>Paniceae</taxon>
        <taxon>Cenchrinae</taxon>
        <taxon>Setaria</taxon>
    </lineage>
</organism>
<dbReference type="Gene3D" id="1.25.10.10">
    <property type="entry name" value="Leucine-rich Repeat Variant"/>
    <property type="match status" value="1"/>
</dbReference>
<keyword evidence="2" id="KW-0472">Membrane</keyword>
<gene>
    <name evidence="3" type="ORF">SEVIR_2G426100v2</name>
</gene>
<name>A0A4U6W1E0_SETVI</name>
<dbReference type="EMBL" id="CM016553">
    <property type="protein sequence ID" value="TKW36220.1"/>
    <property type="molecule type" value="Genomic_DNA"/>
</dbReference>
<proteinExistence type="predicted"/>
<dbReference type="PANTHER" id="PTHR33115:SF11">
    <property type="entry name" value="OS07G0654700 PROTEIN"/>
    <property type="match status" value="1"/>
</dbReference>
<accession>A0A4U6W1E0</accession>
<keyword evidence="2" id="KW-1133">Transmembrane helix</keyword>
<dbReference type="Gramene" id="TKW36220">
    <property type="protein sequence ID" value="TKW36220"/>
    <property type="gene ID" value="SEVIR_2G426100v2"/>
</dbReference>
<feature type="transmembrane region" description="Helical" evidence="2">
    <location>
        <begin position="351"/>
        <end position="375"/>
    </location>
</feature>
<evidence type="ECO:0008006" key="5">
    <source>
        <dbReference type="Google" id="ProtNLM"/>
    </source>
</evidence>
<sequence length="971" mass="109333">MAQSRTTEHCVQMPAHGAGQGKTAAPTPEKQLNCFVRCIALIERLGNALGTLAFTWATVVLLGGYPTALSSKDFRYATAIVSLEAARMFSHNNRLDYQLFFRTRGAVRPLGWNGLTVIVCLSNAVLYLFMIRKTYGYGYQTLKHSTRDLEIFKAWALSMIIVPAALGQILSLGALKLLSKRLRRAISLCVPLVAIMLLAPAIPYYYEGVTVVGYTLRNTMAKWIVFLLLFLAVLVLTISRLRYPRITKLTEHALGSKQVFWRRLILNSCMFAVLVMLAFMHADPFYRSVMITYEVYTLVVVTFGNLQIPAAIIRVVLASLRLGSHSYYGDDGHLDKRNPEDKTNLVPSLNIFYGMVLGQGALYIAACMLDIFSFIPQRSLARQGGFAGKWGVECVKLYYAYAFEKYMEGGVVAPKKISLITFAMDSLNSDSTKNQFYGIRMLHSLLQRDLTRTHLLSKLTTSTNTITRLINMLDWTSPRDITIRLFAAKVIAELANSLRVVTVPGTMQVVSALLDYGNQQKRGNPLLDTDDKQEEIHDLILNANVIHGEIQDAVLDTSSLLEPQDRSLQQVHIDEQNNLMLIWWQRISKFWSVPKEEPLTDQDLLPALGMSILDSLTSCDQDNCEEINKASGLISKIIGFTNYSRSDTMYTCAQWRVLVMSSLKLLHSLTSINGEIGITLRHKISKHPFLLRNLAYILVDNMSNTESRKLVAGILRNLAVHENARQAIGRIQVIISRLMHAFLTPEPSNADDDRLLRKISGQALTMLAMDSVNNCLTMLRETGYVFIKELTSIIRVDRYRCVAASLLRSMCLHAQQELEESDQRELSYALREVLERTLIADGAELEIFIGLSSQICKVIPEDFAKELEDGHIKDRFVMRLVDVLNSYTEPSSHCPGIRRVILEQAINMMEHDSRYTNCFIDRHMAEALSMVEETASEAENYSLFLGDVGLMEAREPLSSLMARAKQLLAVR</sequence>
<dbReference type="Proteomes" id="UP000298652">
    <property type="component" value="Chromosome 2"/>
</dbReference>
<feature type="region of interest" description="Disordered" evidence="1">
    <location>
        <begin position="1"/>
        <end position="24"/>
    </location>
</feature>
<dbReference type="PANTHER" id="PTHR33115">
    <property type="entry name" value="ARM REPEAT SUPERFAMILY PROTEIN"/>
    <property type="match status" value="1"/>
</dbReference>
<evidence type="ECO:0000256" key="1">
    <source>
        <dbReference type="SAM" id="MobiDB-lite"/>
    </source>
</evidence>
<feature type="transmembrane region" description="Helical" evidence="2">
    <location>
        <begin position="223"/>
        <end position="243"/>
    </location>
</feature>
<feature type="transmembrane region" description="Helical" evidence="2">
    <location>
        <begin position="151"/>
        <end position="173"/>
    </location>
</feature>
<keyword evidence="4" id="KW-1185">Reference proteome</keyword>
<evidence type="ECO:0000313" key="4">
    <source>
        <dbReference type="Proteomes" id="UP000298652"/>
    </source>
</evidence>
<dbReference type="SUPFAM" id="SSF48371">
    <property type="entry name" value="ARM repeat"/>
    <property type="match status" value="1"/>
</dbReference>
<feature type="transmembrane region" description="Helical" evidence="2">
    <location>
        <begin position="110"/>
        <end position="131"/>
    </location>
</feature>
<feature type="transmembrane region" description="Helical" evidence="2">
    <location>
        <begin position="264"/>
        <end position="283"/>
    </location>
</feature>
<reference evidence="3" key="1">
    <citation type="submission" date="2019-03" db="EMBL/GenBank/DDBJ databases">
        <title>WGS assembly of Setaria viridis.</title>
        <authorList>
            <person name="Huang P."/>
            <person name="Jenkins J."/>
            <person name="Grimwood J."/>
            <person name="Barry K."/>
            <person name="Healey A."/>
            <person name="Mamidi S."/>
            <person name="Sreedasyam A."/>
            <person name="Shu S."/>
            <person name="Feldman M."/>
            <person name="Wu J."/>
            <person name="Yu Y."/>
            <person name="Chen C."/>
            <person name="Johnson J."/>
            <person name="Rokhsar D."/>
            <person name="Baxter I."/>
            <person name="Schmutz J."/>
            <person name="Brutnell T."/>
            <person name="Kellogg E."/>
        </authorList>
    </citation>
    <scope>NUCLEOTIDE SEQUENCE [LARGE SCALE GENOMIC DNA]</scope>
</reference>
<evidence type="ECO:0000256" key="2">
    <source>
        <dbReference type="SAM" id="Phobius"/>
    </source>
</evidence>
<dbReference type="InterPro" id="IPR011989">
    <property type="entry name" value="ARM-like"/>
</dbReference>
<dbReference type="AlphaFoldDB" id="A0A4U6W1E0"/>
<protein>
    <recommendedName>
        <fullName evidence="5">BLE2 protein</fullName>
    </recommendedName>
</protein>
<feature type="transmembrane region" description="Helical" evidence="2">
    <location>
        <begin position="295"/>
        <end position="317"/>
    </location>
</feature>
<keyword evidence="2" id="KW-0812">Transmembrane</keyword>
<dbReference type="OMA" id="VACTLEI"/>
<dbReference type="InterPro" id="IPR016024">
    <property type="entry name" value="ARM-type_fold"/>
</dbReference>